<name>A0AAN7PKA2_MYCAM</name>
<keyword evidence="3" id="KW-1185">Reference proteome</keyword>
<sequence length="141" mass="15592">MADLREDEETAFQKNYTTPSATSSPAPVHSASKTKGLRAASQGTLSTSLLDRPKSALQKSKRSGCASHPTMFLCGNYIIVFLLHNEAMKEKSKETHEKFGDILFQKGAAGTSCCTWYFLLYTGVVGNWRDLFSKAQNEEMD</sequence>
<reference evidence="2 3" key="1">
    <citation type="journal article" date="2023" name="J. Hered.">
        <title>Chromosome-level genome of the wood stork (Mycteria americana) provides insight into avian chromosome evolution.</title>
        <authorList>
            <person name="Flamio R. Jr."/>
            <person name="Ramstad K.M."/>
        </authorList>
    </citation>
    <scope>NUCLEOTIDE SEQUENCE [LARGE SCALE GENOMIC DNA]</scope>
    <source>
        <strain evidence="2">JAX WOST 10</strain>
    </source>
</reference>
<dbReference type="AlphaFoldDB" id="A0AAN7PKA2"/>
<dbReference type="EMBL" id="JAUNZN010000003">
    <property type="protein sequence ID" value="KAK4824646.1"/>
    <property type="molecule type" value="Genomic_DNA"/>
</dbReference>
<feature type="compositionally biased region" description="Acidic residues" evidence="1">
    <location>
        <begin position="1"/>
        <end position="10"/>
    </location>
</feature>
<gene>
    <name evidence="2" type="ORF">QYF61_016952</name>
</gene>
<dbReference type="Proteomes" id="UP001333110">
    <property type="component" value="Unassembled WGS sequence"/>
</dbReference>
<feature type="compositionally biased region" description="Polar residues" evidence="1">
    <location>
        <begin position="12"/>
        <end position="25"/>
    </location>
</feature>
<proteinExistence type="predicted"/>
<evidence type="ECO:0000313" key="2">
    <source>
        <dbReference type="EMBL" id="KAK4824646.1"/>
    </source>
</evidence>
<protein>
    <submittedName>
        <fullName evidence="2">Uncharacterized protein</fullName>
    </submittedName>
</protein>
<evidence type="ECO:0000313" key="3">
    <source>
        <dbReference type="Proteomes" id="UP001333110"/>
    </source>
</evidence>
<evidence type="ECO:0000256" key="1">
    <source>
        <dbReference type="SAM" id="MobiDB-lite"/>
    </source>
</evidence>
<comment type="caution">
    <text evidence="2">The sequence shown here is derived from an EMBL/GenBank/DDBJ whole genome shotgun (WGS) entry which is preliminary data.</text>
</comment>
<organism evidence="2 3">
    <name type="scientific">Mycteria americana</name>
    <name type="common">Wood stork</name>
    <dbReference type="NCBI Taxonomy" id="33587"/>
    <lineage>
        <taxon>Eukaryota</taxon>
        <taxon>Metazoa</taxon>
        <taxon>Chordata</taxon>
        <taxon>Craniata</taxon>
        <taxon>Vertebrata</taxon>
        <taxon>Euteleostomi</taxon>
        <taxon>Archelosauria</taxon>
        <taxon>Archosauria</taxon>
        <taxon>Dinosauria</taxon>
        <taxon>Saurischia</taxon>
        <taxon>Theropoda</taxon>
        <taxon>Coelurosauria</taxon>
        <taxon>Aves</taxon>
        <taxon>Neognathae</taxon>
        <taxon>Neoaves</taxon>
        <taxon>Aequornithes</taxon>
        <taxon>Ciconiiformes</taxon>
        <taxon>Ciconiidae</taxon>
        <taxon>Mycteria</taxon>
    </lineage>
</organism>
<feature type="region of interest" description="Disordered" evidence="1">
    <location>
        <begin position="1"/>
        <end position="55"/>
    </location>
</feature>
<accession>A0AAN7PKA2</accession>